<gene>
    <name evidence="9" type="ORF">ABT317_22690</name>
</gene>
<dbReference type="PANTHER" id="PTHR45754:SF3">
    <property type="entry name" value="METHYLENETETRAHYDROFOLATE REDUCTASE (NADPH)"/>
    <property type="match status" value="1"/>
</dbReference>
<keyword evidence="10" id="KW-1185">Reference proteome</keyword>
<dbReference type="EMBL" id="JBEPCU010000417">
    <property type="protein sequence ID" value="MER6979705.1"/>
    <property type="molecule type" value="Genomic_DNA"/>
</dbReference>
<evidence type="ECO:0000313" key="10">
    <source>
        <dbReference type="Proteomes" id="UP001458415"/>
    </source>
</evidence>
<evidence type="ECO:0000256" key="8">
    <source>
        <dbReference type="RuleBase" id="RU003862"/>
    </source>
</evidence>
<comment type="cofactor">
    <cofactor evidence="1 8">
        <name>FAD</name>
        <dbReference type="ChEBI" id="CHEBI:57692"/>
    </cofactor>
</comment>
<accession>A0ABV1W683</accession>
<evidence type="ECO:0000256" key="3">
    <source>
        <dbReference type="ARBA" id="ARBA00006743"/>
    </source>
</evidence>
<comment type="caution">
    <text evidence="9">The sequence shown here is derived from an EMBL/GenBank/DDBJ whole genome shotgun (WGS) entry which is preliminary data.</text>
</comment>
<evidence type="ECO:0000256" key="1">
    <source>
        <dbReference type="ARBA" id="ARBA00001974"/>
    </source>
</evidence>
<name>A0ABV1W683_9ACTN</name>
<dbReference type="InterPro" id="IPR003171">
    <property type="entry name" value="Mehydrof_redctse-like"/>
</dbReference>
<evidence type="ECO:0000256" key="7">
    <source>
        <dbReference type="ARBA" id="ARBA00048628"/>
    </source>
</evidence>
<dbReference type="Gene3D" id="3.20.20.220">
    <property type="match status" value="1"/>
</dbReference>
<protein>
    <recommendedName>
        <fullName evidence="8">Methylenetetrahydrofolate reductase</fullName>
    </recommendedName>
</protein>
<dbReference type="SUPFAM" id="SSF51730">
    <property type="entry name" value="FAD-linked oxidoreductase"/>
    <property type="match status" value="1"/>
</dbReference>
<comment type="similarity">
    <text evidence="3 8">Belongs to the methylenetetrahydrofolate reductase family.</text>
</comment>
<organism evidence="9 10">
    <name type="scientific">Streptomyces carpinensis</name>
    <dbReference type="NCBI Taxonomy" id="66369"/>
    <lineage>
        <taxon>Bacteria</taxon>
        <taxon>Bacillati</taxon>
        <taxon>Actinomycetota</taxon>
        <taxon>Actinomycetes</taxon>
        <taxon>Kitasatosporales</taxon>
        <taxon>Streptomycetaceae</taxon>
        <taxon>Streptomyces</taxon>
    </lineage>
</organism>
<evidence type="ECO:0000256" key="4">
    <source>
        <dbReference type="ARBA" id="ARBA00022630"/>
    </source>
</evidence>
<dbReference type="InterPro" id="IPR029041">
    <property type="entry name" value="FAD-linked_oxidoreductase-like"/>
</dbReference>
<dbReference type="PANTHER" id="PTHR45754">
    <property type="entry name" value="METHYLENETETRAHYDROFOLATE REDUCTASE"/>
    <property type="match status" value="1"/>
</dbReference>
<keyword evidence="5 8" id="KW-0274">FAD</keyword>
<evidence type="ECO:0000256" key="2">
    <source>
        <dbReference type="ARBA" id="ARBA00004777"/>
    </source>
</evidence>
<dbReference type="GO" id="GO:0004489">
    <property type="term" value="F:methylenetetrahydrofolate reductase [NAD(P)H] activity"/>
    <property type="evidence" value="ECO:0007669"/>
    <property type="project" value="UniProtKB-EC"/>
</dbReference>
<reference evidence="9 10" key="1">
    <citation type="submission" date="2024-06" db="EMBL/GenBank/DDBJ databases">
        <title>The Natural Products Discovery Center: Release of the First 8490 Sequenced Strains for Exploring Actinobacteria Biosynthetic Diversity.</title>
        <authorList>
            <person name="Kalkreuter E."/>
            <person name="Kautsar S.A."/>
            <person name="Yang D."/>
            <person name="Bader C.D."/>
            <person name="Teijaro C.N."/>
            <person name="Fluegel L."/>
            <person name="Davis C.M."/>
            <person name="Simpson J.R."/>
            <person name="Lauterbach L."/>
            <person name="Steele A.D."/>
            <person name="Gui C."/>
            <person name="Meng S."/>
            <person name="Li G."/>
            <person name="Viehrig K."/>
            <person name="Ye F."/>
            <person name="Su P."/>
            <person name="Kiefer A.F."/>
            <person name="Nichols A."/>
            <person name="Cepeda A.J."/>
            <person name="Yan W."/>
            <person name="Fan B."/>
            <person name="Jiang Y."/>
            <person name="Adhikari A."/>
            <person name="Zheng C.-J."/>
            <person name="Schuster L."/>
            <person name="Cowan T.M."/>
            <person name="Smanski M.J."/>
            <person name="Chevrette M.G."/>
            <person name="De Carvalho L.P.S."/>
            <person name="Shen B."/>
        </authorList>
    </citation>
    <scope>NUCLEOTIDE SEQUENCE [LARGE SCALE GENOMIC DNA]</scope>
    <source>
        <strain evidence="9 10">NPDC000634</strain>
    </source>
</reference>
<evidence type="ECO:0000313" key="9">
    <source>
        <dbReference type="EMBL" id="MER6979705.1"/>
    </source>
</evidence>
<evidence type="ECO:0000256" key="5">
    <source>
        <dbReference type="ARBA" id="ARBA00022827"/>
    </source>
</evidence>
<dbReference type="Pfam" id="PF02219">
    <property type="entry name" value="MTHFR"/>
    <property type="match status" value="1"/>
</dbReference>
<evidence type="ECO:0000256" key="6">
    <source>
        <dbReference type="ARBA" id="ARBA00023002"/>
    </source>
</evidence>
<keyword evidence="4 8" id="KW-0285">Flavoprotein</keyword>
<proteinExistence type="inferred from homology"/>
<keyword evidence="6 8" id="KW-0560">Oxidoreductase</keyword>
<comment type="pathway">
    <text evidence="2 8">One-carbon metabolism; tetrahydrofolate interconversion.</text>
</comment>
<dbReference type="Proteomes" id="UP001458415">
    <property type="component" value="Unassembled WGS sequence"/>
</dbReference>
<sequence length="249" mass="26610">MTGRDNPGLLAARHLITRGTQINITYLGTEDMSARITAAQTVKESGFIPVPHLSARRLRSAAELTAHLDRLQEAGATERVFAVGGDPATPEGPYEDSLALIRSGLLADYGVRSVGIAGYPDGHPGISEDDLWKALDDKISILTEQGIGVEIITQFGFDTQPVVSWLRAVREHGIHVPVRVGIPGPAGVKRLLGYARRFGVASSAGIAKKYGFSLTNLLGTTGPDRFVADLAARLRTAALVPHQRTFALL</sequence>
<comment type="catalytic activity">
    <reaction evidence="7">
        <text>(6S)-5-methyl-5,6,7,8-tetrahydrofolate + NAD(+) = (6R)-5,10-methylene-5,6,7,8-tetrahydrofolate + NADH + H(+)</text>
        <dbReference type="Rhea" id="RHEA:19821"/>
        <dbReference type="ChEBI" id="CHEBI:15378"/>
        <dbReference type="ChEBI" id="CHEBI:15636"/>
        <dbReference type="ChEBI" id="CHEBI:18608"/>
        <dbReference type="ChEBI" id="CHEBI:57540"/>
        <dbReference type="ChEBI" id="CHEBI:57945"/>
        <dbReference type="EC" id="1.5.1.54"/>
    </reaction>
    <physiologicalReaction direction="right-to-left" evidence="7">
        <dbReference type="Rhea" id="RHEA:19823"/>
    </physiologicalReaction>
</comment>